<keyword evidence="3 5" id="KW-0863">Zinc-finger</keyword>
<dbReference type="AlphaFoldDB" id="L0B0U8"/>
<evidence type="ECO:0000256" key="1">
    <source>
        <dbReference type="ARBA" id="ARBA00022723"/>
    </source>
</evidence>
<dbReference type="InterPro" id="IPR042246">
    <property type="entry name" value="ZCCHC9"/>
</dbReference>
<dbReference type="Gene3D" id="4.10.60.10">
    <property type="entry name" value="Zinc finger, CCHC-type"/>
    <property type="match status" value="1"/>
</dbReference>
<feature type="signal peptide" evidence="6">
    <location>
        <begin position="1"/>
        <end position="26"/>
    </location>
</feature>
<dbReference type="eggNOG" id="KOG4400">
    <property type="taxonomic scope" value="Eukaryota"/>
</dbReference>
<dbReference type="InterPro" id="IPR001878">
    <property type="entry name" value="Znf_CCHC"/>
</dbReference>
<dbReference type="Pfam" id="PF00098">
    <property type="entry name" value="zf-CCHC"/>
    <property type="match status" value="2"/>
</dbReference>
<proteinExistence type="predicted"/>
<dbReference type="SUPFAM" id="SSF57756">
    <property type="entry name" value="Retrovirus zinc finger-like domains"/>
    <property type="match status" value="1"/>
</dbReference>
<dbReference type="InterPro" id="IPR036875">
    <property type="entry name" value="Znf_CCHC_sf"/>
</dbReference>
<gene>
    <name evidence="8" type="ORF">BEWA_001710</name>
</gene>
<feature type="chain" id="PRO_5003939622" evidence="6">
    <location>
        <begin position="27"/>
        <end position="71"/>
    </location>
</feature>
<name>L0B0U8_THEEQ</name>
<dbReference type="RefSeq" id="XP_004830430.1">
    <property type="nucleotide sequence ID" value="XM_004830373.1"/>
</dbReference>
<evidence type="ECO:0000256" key="5">
    <source>
        <dbReference type="PROSITE-ProRule" id="PRU00047"/>
    </source>
</evidence>
<dbReference type="PANTHER" id="PTHR46242:SF1">
    <property type="entry name" value="ZINC FINGER CCHC DOMAIN-CONTAINING PROTEIN 9"/>
    <property type="match status" value="1"/>
</dbReference>
<reference evidence="8 9" key="1">
    <citation type="journal article" date="2012" name="BMC Genomics">
        <title>Comparative genomic analysis and phylogenetic position of Theileria equi.</title>
        <authorList>
            <person name="Kappmeyer L.S."/>
            <person name="Thiagarajan M."/>
            <person name="Herndon D.R."/>
            <person name="Ramsay J.D."/>
            <person name="Caler E."/>
            <person name="Djikeng A."/>
            <person name="Gillespie J.J."/>
            <person name="Lau A.O."/>
            <person name="Roalson E.H."/>
            <person name="Silva J.C."/>
            <person name="Silva M.G."/>
            <person name="Suarez C.E."/>
            <person name="Ueti M.W."/>
            <person name="Nene V.M."/>
            <person name="Mealey R.H."/>
            <person name="Knowles D.P."/>
            <person name="Brayton K.A."/>
        </authorList>
    </citation>
    <scope>NUCLEOTIDE SEQUENCE [LARGE SCALE GENOMIC DNA]</scope>
    <source>
        <strain evidence="8 9">WA</strain>
    </source>
</reference>
<evidence type="ECO:0000259" key="7">
    <source>
        <dbReference type="PROSITE" id="PS50158"/>
    </source>
</evidence>
<dbReference type="GO" id="GO:0003676">
    <property type="term" value="F:nucleic acid binding"/>
    <property type="evidence" value="ECO:0007669"/>
    <property type="project" value="InterPro"/>
</dbReference>
<evidence type="ECO:0000313" key="9">
    <source>
        <dbReference type="Proteomes" id="UP000031512"/>
    </source>
</evidence>
<evidence type="ECO:0000256" key="2">
    <source>
        <dbReference type="ARBA" id="ARBA00022737"/>
    </source>
</evidence>
<dbReference type="PANTHER" id="PTHR46242">
    <property type="entry name" value="ZINC FINGER CCHC DOMAIN-CONTAINING PROTEIN 9 ZCCHC9"/>
    <property type="match status" value="1"/>
</dbReference>
<protein>
    <submittedName>
        <fullName evidence="8">Signal peptide-containing protein</fullName>
    </submittedName>
</protein>
<dbReference type="STRING" id="1537102.L0B0U8"/>
<organism evidence="8 9">
    <name type="scientific">Theileria equi strain WA</name>
    <dbReference type="NCBI Taxonomy" id="1537102"/>
    <lineage>
        <taxon>Eukaryota</taxon>
        <taxon>Sar</taxon>
        <taxon>Alveolata</taxon>
        <taxon>Apicomplexa</taxon>
        <taxon>Aconoidasida</taxon>
        <taxon>Piroplasmida</taxon>
        <taxon>Theileriidae</taxon>
        <taxon>Theileria</taxon>
    </lineage>
</organism>
<keyword evidence="6" id="KW-0732">Signal</keyword>
<dbReference type="FunFam" id="4.10.60.10:FF:000091">
    <property type="entry name" value="Zinc finger CCHC-type-containing 9"/>
    <property type="match status" value="1"/>
</dbReference>
<dbReference type="Proteomes" id="UP000031512">
    <property type="component" value="Chromosome 3"/>
</dbReference>
<feature type="domain" description="CCHC-type" evidence="7">
    <location>
        <begin position="25"/>
        <end position="41"/>
    </location>
</feature>
<accession>L0B0U8</accession>
<dbReference type="EMBL" id="CP001670">
    <property type="protein sequence ID" value="AFZ80764.1"/>
    <property type="molecule type" value="Genomic_DNA"/>
</dbReference>
<evidence type="ECO:0000256" key="6">
    <source>
        <dbReference type="SAM" id="SignalP"/>
    </source>
</evidence>
<keyword evidence="1" id="KW-0479">Metal-binding</keyword>
<dbReference type="GO" id="GO:0008270">
    <property type="term" value="F:zinc ion binding"/>
    <property type="evidence" value="ECO:0007669"/>
    <property type="project" value="UniProtKB-KW"/>
</dbReference>
<sequence length="71" mass="7771">MLRTSSRPFALALLFAPLETLPFAKCFVCSKTGHLSSQCPDNPKGIFPNGSGCYFCGSVKHKKADCPEYKK</sequence>
<keyword evidence="9" id="KW-1185">Reference proteome</keyword>
<evidence type="ECO:0000256" key="4">
    <source>
        <dbReference type="ARBA" id="ARBA00022833"/>
    </source>
</evidence>
<dbReference type="PROSITE" id="PS50158">
    <property type="entry name" value="ZF_CCHC"/>
    <property type="match status" value="2"/>
</dbReference>
<dbReference type="KEGG" id="beq:BEWA_001710"/>
<dbReference type="GeneID" id="15806286"/>
<dbReference type="VEuPathDB" id="PiroplasmaDB:BEWA_001710"/>
<keyword evidence="2" id="KW-0677">Repeat</keyword>
<evidence type="ECO:0000256" key="3">
    <source>
        <dbReference type="ARBA" id="ARBA00022771"/>
    </source>
</evidence>
<dbReference type="GO" id="GO:0005730">
    <property type="term" value="C:nucleolus"/>
    <property type="evidence" value="ECO:0007669"/>
    <property type="project" value="TreeGrafter"/>
</dbReference>
<keyword evidence="4" id="KW-0862">Zinc</keyword>
<evidence type="ECO:0000313" key="8">
    <source>
        <dbReference type="EMBL" id="AFZ80764.1"/>
    </source>
</evidence>
<dbReference type="SMART" id="SM00343">
    <property type="entry name" value="ZnF_C2HC"/>
    <property type="match status" value="2"/>
</dbReference>
<feature type="domain" description="CCHC-type" evidence="7">
    <location>
        <begin position="53"/>
        <end position="68"/>
    </location>
</feature>
<dbReference type="OrthoDB" id="364928at2759"/>